<protein>
    <recommendedName>
        <fullName evidence="3">Heterokaryon incompatibility domain-containing protein</fullName>
    </recommendedName>
</protein>
<evidence type="ECO:0008006" key="3">
    <source>
        <dbReference type="Google" id="ProtNLM"/>
    </source>
</evidence>
<name>A0A0D2C746_9EURO</name>
<keyword evidence="2" id="KW-1185">Reference proteome</keyword>
<dbReference type="AlphaFoldDB" id="A0A0D2C746"/>
<sequence>MAWHLSLTFDVPRMHLAPYFVHGESISHFGYFNDLHKISLLEGPPSRRFDTNATMNDASRIWKPLDTSRREIKLEIRLLILAPDRDRHAGPRGKLITVSLEQQLFYEAISHAWSGLSEPNNIHINNTEWPITTEVLMALQQL</sequence>
<proteinExistence type="predicted"/>
<organism evidence="1 2">
    <name type="scientific">Cladophialophora immunda</name>
    <dbReference type="NCBI Taxonomy" id="569365"/>
    <lineage>
        <taxon>Eukaryota</taxon>
        <taxon>Fungi</taxon>
        <taxon>Dikarya</taxon>
        <taxon>Ascomycota</taxon>
        <taxon>Pezizomycotina</taxon>
        <taxon>Eurotiomycetes</taxon>
        <taxon>Chaetothyriomycetidae</taxon>
        <taxon>Chaetothyriales</taxon>
        <taxon>Herpotrichiellaceae</taxon>
        <taxon>Cladophialophora</taxon>
    </lineage>
</organism>
<dbReference type="HOGENOM" id="CLU_1815602_0_0_1"/>
<dbReference type="GeneID" id="27348624"/>
<dbReference type="Proteomes" id="UP000054466">
    <property type="component" value="Unassembled WGS sequence"/>
</dbReference>
<gene>
    <name evidence="1" type="ORF">PV07_09430</name>
</gene>
<evidence type="ECO:0000313" key="1">
    <source>
        <dbReference type="EMBL" id="KIW26330.1"/>
    </source>
</evidence>
<dbReference type="RefSeq" id="XP_016246546.1">
    <property type="nucleotide sequence ID" value="XM_016396690.1"/>
</dbReference>
<dbReference type="EMBL" id="KN847044">
    <property type="protein sequence ID" value="KIW26330.1"/>
    <property type="molecule type" value="Genomic_DNA"/>
</dbReference>
<dbReference type="VEuPathDB" id="FungiDB:PV07_09430"/>
<evidence type="ECO:0000313" key="2">
    <source>
        <dbReference type="Proteomes" id="UP000054466"/>
    </source>
</evidence>
<dbReference type="OrthoDB" id="4106239at2759"/>
<accession>A0A0D2C746</accession>
<reference evidence="1 2" key="1">
    <citation type="submission" date="2015-01" db="EMBL/GenBank/DDBJ databases">
        <title>The Genome Sequence of Cladophialophora immunda CBS83496.</title>
        <authorList>
            <consortium name="The Broad Institute Genomics Platform"/>
            <person name="Cuomo C."/>
            <person name="de Hoog S."/>
            <person name="Gorbushina A."/>
            <person name="Stielow B."/>
            <person name="Teixiera M."/>
            <person name="Abouelleil A."/>
            <person name="Chapman S.B."/>
            <person name="Priest M."/>
            <person name="Young S.K."/>
            <person name="Wortman J."/>
            <person name="Nusbaum C."/>
            <person name="Birren B."/>
        </authorList>
    </citation>
    <scope>NUCLEOTIDE SEQUENCE [LARGE SCALE GENOMIC DNA]</scope>
    <source>
        <strain evidence="1 2">CBS 83496</strain>
    </source>
</reference>